<comment type="caution">
    <text evidence="3">The sequence shown here is derived from an EMBL/GenBank/DDBJ whole genome shotgun (WGS) entry which is preliminary data.</text>
</comment>
<feature type="compositionally biased region" description="Polar residues" evidence="1">
    <location>
        <begin position="185"/>
        <end position="197"/>
    </location>
</feature>
<feature type="region of interest" description="Disordered" evidence="1">
    <location>
        <begin position="1"/>
        <end position="283"/>
    </location>
</feature>
<feature type="compositionally biased region" description="Low complexity" evidence="1">
    <location>
        <begin position="1"/>
        <end position="12"/>
    </location>
</feature>
<dbReference type="Proteomes" id="UP001057375">
    <property type="component" value="Unassembled WGS sequence"/>
</dbReference>
<sequence length="706" mass="75427">MSSPAIPIISSDSTKRVLVKGDGKQPNGEESESSSMVIGTKKVVRSPKKPLKTSLPPMGSTPGNPDGTVAVVDKKRERRRRRRTSVERREHHSKDEETAQSPSIWKKDPIKGPSTSTPGTKSNLLSMKPTSNAFGASFRGINPVRAAAHERESRKLRMSAIAKSPAGPEKKSSVAFSDQTKKPNDPSSSLPRKQIITSKKDKDLAVPGPNDKNTALSPSLSGKPKDDQDRSGPAGRSSHSAEREKKGQQFKAMVSKMSDKQRDSAPHQHRQRKSGPIKGVNQSPVVEVRAPVPSGLHNLSSRLGLLEQSYMKPISLLAEPEDDAPSVWTPKKVAALIGIILLCLLMLPVVLWVYASAISSFVNHGVAYIDLSKVRAEQLEEEVYFGTTLVTVSGGIMTIAPDSSSSVIKAESGEFNTVSATTELSTKTVNTDKISISTDLTLGNSTDGYITMENTADGVEGPLLTVEGSIVTNNLEVLEKVEALSVSAQALSISPTYDDGDTAIAGFSDDGHIYGQGLILGDGVTKLTSESDGDRGTYDLIVSDGALINNDLIIENSSGAAEVTLNDTSVPTSVNSIKISTDRSYFTNVTISGELQSPGGLSASEMVLTDLKLKADESTPSHVPMLGLGVQTVNDFDYDDFSSSESPLSQCTQTGQIVVLVKGGTTPNYAGLYMCVMFSSDSSFQLIPISNTFEFEKEVEVPDYSS</sequence>
<dbReference type="EMBL" id="BQXS01010834">
    <property type="protein sequence ID" value="GKT34594.1"/>
    <property type="molecule type" value="Genomic_DNA"/>
</dbReference>
<keyword evidence="2" id="KW-1133">Transmembrane helix</keyword>
<feature type="compositionally biased region" description="Basic and acidic residues" evidence="1">
    <location>
        <begin position="84"/>
        <end position="97"/>
    </location>
</feature>
<evidence type="ECO:0000256" key="1">
    <source>
        <dbReference type="SAM" id="MobiDB-lite"/>
    </source>
</evidence>
<name>A0ABQ5KQ30_9EUKA</name>
<feature type="compositionally biased region" description="Basic and acidic residues" evidence="1">
    <location>
        <begin position="13"/>
        <end position="23"/>
    </location>
</feature>
<feature type="compositionally biased region" description="Basic residues" evidence="1">
    <location>
        <begin position="42"/>
        <end position="51"/>
    </location>
</feature>
<feature type="compositionally biased region" description="Polar residues" evidence="1">
    <location>
        <begin position="211"/>
        <end position="220"/>
    </location>
</feature>
<keyword evidence="2" id="KW-0812">Transmembrane</keyword>
<protein>
    <submittedName>
        <fullName evidence="3">Uncharacterized protein</fullName>
    </submittedName>
</protein>
<evidence type="ECO:0000256" key="2">
    <source>
        <dbReference type="SAM" id="Phobius"/>
    </source>
</evidence>
<feature type="compositionally biased region" description="Polar residues" evidence="1">
    <location>
        <begin position="113"/>
        <end position="134"/>
    </location>
</feature>
<keyword evidence="2" id="KW-0472">Membrane</keyword>
<feature type="compositionally biased region" description="Basic and acidic residues" evidence="1">
    <location>
        <begin position="257"/>
        <end position="266"/>
    </location>
</feature>
<organism evidence="3 4">
    <name type="scientific">Aduncisulcus paluster</name>
    <dbReference type="NCBI Taxonomy" id="2918883"/>
    <lineage>
        <taxon>Eukaryota</taxon>
        <taxon>Metamonada</taxon>
        <taxon>Carpediemonas-like organisms</taxon>
        <taxon>Aduncisulcus</taxon>
    </lineage>
</organism>
<feature type="transmembrane region" description="Helical" evidence="2">
    <location>
        <begin position="333"/>
        <end position="355"/>
    </location>
</feature>
<accession>A0ABQ5KQ30</accession>
<reference evidence="3" key="1">
    <citation type="submission" date="2022-03" db="EMBL/GenBank/DDBJ databases">
        <title>Draft genome sequence of Aduncisulcus paluster, a free-living microaerophilic Fornicata.</title>
        <authorList>
            <person name="Yuyama I."/>
            <person name="Kume K."/>
            <person name="Tamura T."/>
            <person name="Inagaki Y."/>
            <person name="Hashimoto T."/>
        </authorList>
    </citation>
    <scope>NUCLEOTIDE SEQUENCE</scope>
    <source>
        <strain evidence="3">NY0171</strain>
    </source>
</reference>
<evidence type="ECO:0000313" key="3">
    <source>
        <dbReference type="EMBL" id="GKT34594.1"/>
    </source>
</evidence>
<gene>
    <name evidence="3" type="ORF">ADUPG1_007923</name>
</gene>
<keyword evidence="4" id="KW-1185">Reference proteome</keyword>
<evidence type="ECO:0000313" key="4">
    <source>
        <dbReference type="Proteomes" id="UP001057375"/>
    </source>
</evidence>
<proteinExistence type="predicted"/>